<sequence length="779" mass="86101">MSYPTNPVSVCLKCGNRHSQVKVCKGEGQYAENYNRRYSMCLTCRDFVWYDPPTPISQIPPHVLHAISNLQKAKATPGALECANEGCTTSNGKRRDANKLCTRNGSGPLCKQCCVALGGCRVHAAGGVSFHTAGVAAGPASTVMPSVINPADITLHQLLSQFPPPTLTPPATQPAHSGPASSQTASIVEARPPTKRSYAQPFDEEGYGQLARTAQSQAHRERQARAERHAKEKEVMMQRNSKQQVKVWFEPSEKPKTLQVVLPIYGVLVPSEHSPILRLLGSSCAYIEVFTLGPVASSEFILQEINVPVDTFPGVPTLLLKDGLKPEQCPGLDEAIARVIEDTQHLLSRRGLNDLHRKANKASSSPRSLEKRRMRSNSPTSSSSSLPPSSPSRKSLSSLSSFTISTKKVAPPKASIPFPLEYACEMTKGFEHMLSLLDRSRGSVESNFAMCWPHCKFIKSTYYKQEHVYKKAKRSRILSRFVDAGRTEQGSWSALATAVESEDDAELSNSSDVPQPHIPDSSLDHVVYDFQNVRVEHFRIEPNLVDVSAWCENDIYRPAAIMEGPTQTGSKMEIYHIILSWRHNQKEQDCVLKKVALPGDWWIPAPNEDVGYLAQGMELWHSYVLMEEFTTAVDNARESGANWTVSIKHAPTAFVSTESGPLGLVQPFIEGLHFTRQSLLDQRNTLAADTVDAFSHFVYEKTDGLKVITDLQGKMTPEGGLVVFDGCSHTKTTEVEYQTIRRYSLGNRGDLGIERFCKSHLCNIACLTLGLKRLEEIGK</sequence>
<keyword evidence="9" id="KW-1185">Reference proteome</keyword>
<evidence type="ECO:0000256" key="6">
    <source>
        <dbReference type="SAM" id="MobiDB-lite"/>
    </source>
</evidence>
<evidence type="ECO:0000313" key="9">
    <source>
        <dbReference type="Proteomes" id="UP000521872"/>
    </source>
</evidence>
<feature type="region of interest" description="Disordered" evidence="6">
    <location>
        <begin position="351"/>
        <end position="397"/>
    </location>
</feature>
<dbReference type="GO" id="GO:0004674">
    <property type="term" value="F:protein serine/threonine kinase activity"/>
    <property type="evidence" value="ECO:0007669"/>
    <property type="project" value="UniProtKB-KW"/>
</dbReference>
<keyword evidence="4" id="KW-0418">Kinase</keyword>
<dbReference type="InterPro" id="IPR004166">
    <property type="entry name" value="a-kinase_dom"/>
</dbReference>
<dbReference type="GO" id="GO:0005524">
    <property type="term" value="F:ATP binding"/>
    <property type="evidence" value="ECO:0007669"/>
    <property type="project" value="UniProtKB-KW"/>
</dbReference>
<keyword evidence="3" id="KW-0547">Nucleotide-binding</keyword>
<keyword evidence="1" id="KW-0723">Serine/threonine-protein kinase</keyword>
<evidence type="ECO:0000256" key="3">
    <source>
        <dbReference type="ARBA" id="ARBA00022741"/>
    </source>
</evidence>
<organism evidence="8 9">
    <name type="scientific">Agrocybe pediades</name>
    <dbReference type="NCBI Taxonomy" id="84607"/>
    <lineage>
        <taxon>Eukaryota</taxon>
        <taxon>Fungi</taxon>
        <taxon>Dikarya</taxon>
        <taxon>Basidiomycota</taxon>
        <taxon>Agaricomycotina</taxon>
        <taxon>Agaricomycetes</taxon>
        <taxon>Agaricomycetidae</taxon>
        <taxon>Agaricales</taxon>
        <taxon>Agaricineae</taxon>
        <taxon>Strophariaceae</taxon>
        <taxon>Agrocybe</taxon>
    </lineage>
</organism>
<keyword evidence="5" id="KW-0067">ATP-binding</keyword>
<evidence type="ECO:0000256" key="5">
    <source>
        <dbReference type="ARBA" id="ARBA00022840"/>
    </source>
</evidence>
<dbReference type="PROSITE" id="PS51158">
    <property type="entry name" value="ALPHA_KINASE"/>
    <property type="match status" value="1"/>
</dbReference>
<dbReference type="Proteomes" id="UP000521872">
    <property type="component" value="Unassembled WGS sequence"/>
</dbReference>
<evidence type="ECO:0000313" key="8">
    <source>
        <dbReference type="EMBL" id="KAF4614626.1"/>
    </source>
</evidence>
<dbReference type="Pfam" id="PF02816">
    <property type="entry name" value="Alpha_kinase"/>
    <property type="match status" value="1"/>
</dbReference>
<dbReference type="Gene3D" id="3.20.200.10">
    <property type="entry name" value="MHCK/EF2 kinase"/>
    <property type="match status" value="1"/>
</dbReference>
<feature type="compositionally biased region" description="Pro residues" evidence="6">
    <location>
        <begin position="162"/>
        <end position="172"/>
    </location>
</feature>
<dbReference type="InterPro" id="IPR051852">
    <property type="entry name" value="Alpha-type_PK"/>
</dbReference>
<dbReference type="PANTHER" id="PTHR45992">
    <property type="entry name" value="EUKARYOTIC ELONGATION FACTOR 2 KINASE-RELATED"/>
    <property type="match status" value="1"/>
</dbReference>
<reference evidence="8 9" key="1">
    <citation type="submission" date="2019-12" db="EMBL/GenBank/DDBJ databases">
        <authorList>
            <person name="Floudas D."/>
            <person name="Bentzer J."/>
            <person name="Ahren D."/>
            <person name="Johansson T."/>
            <person name="Persson P."/>
            <person name="Tunlid A."/>
        </authorList>
    </citation>
    <scope>NUCLEOTIDE SEQUENCE [LARGE SCALE GENOMIC DNA]</scope>
    <source>
        <strain evidence="8 9">CBS 102.39</strain>
    </source>
</reference>
<dbReference type="SUPFAM" id="SSF56112">
    <property type="entry name" value="Protein kinase-like (PK-like)"/>
    <property type="match status" value="1"/>
</dbReference>
<name>A0A8H4QPA3_9AGAR</name>
<protein>
    <recommendedName>
        <fullName evidence="7">Alpha-type protein kinase domain-containing protein</fullName>
    </recommendedName>
</protein>
<feature type="region of interest" description="Disordered" evidence="6">
    <location>
        <begin position="160"/>
        <end position="237"/>
    </location>
</feature>
<evidence type="ECO:0000256" key="4">
    <source>
        <dbReference type="ARBA" id="ARBA00022777"/>
    </source>
</evidence>
<dbReference type="EMBL" id="JAACJL010000044">
    <property type="protein sequence ID" value="KAF4614626.1"/>
    <property type="molecule type" value="Genomic_DNA"/>
</dbReference>
<accession>A0A8H4QPA3</accession>
<feature type="domain" description="Alpha-type protein kinase" evidence="7">
    <location>
        <begin position="542"/>
        <end position="774"/>
    </location>
</feature>
<feature type="compositionally biased region" description="Basic and acidic residues" evidence="6">
    <location>
        <begin position="218"/>
        <end position="236"/>
    </location>
</feature>
<comment type="caution">
    <text evidence="8">The sequence shown here is derived from an EMBL/GenBank/DDBJ whole genome shotgun (WGS) entry which is preliminary data.</text>
</comment>
<proteinExistence type="predicted"/>
<gene>
    <name evidence="8" type="ORF">D9613_003185</name>
</gene>
<dbReference type="InterPro" id="IPR011009">
    <property type="entry name" value="Kinase-like_dom_sf"/>
</dbReference>
<evidence type="ECO:0000256" key="2">
    <source>
        <dbReference type="ARBA" id="ARBA00022679"/>
    </source>
</evidence>
<evidence type="ECO:0000256" key="1">
    <source>
        <dbReference type="ARBA" id="ARBA00022527"/>
    </source>
</evidence>
<evidence type="ECO:0000259" key="7">
    <source>
        <dbReference type="PROSITE" id="PS51158"/>
    </source>
</evidence>
<dbReference type="AlphaFoldDB" id="A0A8H4QPA3"/>
<feature type="compositionally biased region" description="Low complexity" evidence="6">
    <location>
        <begin position="376"/>
        <end position="397"/>
    </location>
</feature>
<keyword evidence="2" id="KW-0808">Transferase</keyword>